<dbReference type="EMBL" id="VOGC01000002">
    <property type="protein sequence ID" value="MQN00533.1"/>
    <property type="molecule type" value="Genomic_DNA"/>
</dbReference>
<keyword evidence="16" id="KW-1185">Reference proteome</keyword>
<keyword evidence="2" id="KW-0479">Metal-binding</keyword>
<evidence type="ECO:0000256" key="2">
    <source>
        <dbReference type="ARBA" id="ARBA00022723"/>
    </source>
</evidence>
<dbReference type="GO" id="GO:0005524">
    <property type="term" value="F:ATP binding"/>
    <property type="evidence" value="ECO:0007669"/>
    <property type="project" value="UniProtKB-KW"/>
</dbReference>
<dbReference type="InterPro" id="IPR010614">
    <property type="entry name" value="RAD3-like_helicase_DEAD"/>
</dbReference>
<dbReference type="InterPro" id="IPR027417">
    <property type="entry name" value="P-loop_NTPase"/>
</dbReference>
<evidence type="ECO:0000256" key="12">
    <source>
        <dbReference type="ARBA" id="ARBA00023235"/>
    </source>
</evidence>
<feature type="domain" description="Helicase ATP-binding" evidence="14">
    <location>
        <begin position="214"/>
        <end position="459"/>
    </location>
</feature>
<dbReference type="SMART" id="SM00488">
    <property type="entry name" value="DEXDc2"/>
    <property type="match status" value="1"/>
</dbReference>
<dbReference type="GO" id="GO:0006281">
    <property type="term" value="P:DNA repair"/>
    <property type="evidence" value="ECO:0007669"/>
    <property type="project" value="UniProtKB-KW"/>
</dbReference>
<dbReference type="PANTHER" id="PTHR11472:SF34">
    <property type="entry name" value="REGULATOR OF TELOMERE ELONGATION HELICASE 1"/>
    <property type="match status" value="1"/>
</dbReference>
<evidence type="ECO:0000256" key="1">
    <source>
        <dbReference type="ARBA" id="ARBA00022485"/>
    </source>
</evidence>
<dbReference type="GO" id="GO:0003678">
    <property type="term" value="F:DNA helicase activity"/>
    <property type="evidence" value="ECO:0007669"/>
    <property type="project" value="InterPro"/>
</dbReference>
<keyword evidence="4" id="KW-0227">DNA damage</keyword>
<keyword evidence="8" id="KW-0408">Iron</keyword>
<evidence type="ECO:0000256" key="13">
    <source>
        <dbReference type="ARBA" id="ARBA00038058"/>
    </source>
</evidence>
<keyword evidence="5" id="KW-0378">Hydrolase</keyword>
<dbReference type="InterPro" id="IPR006554">
    <property type="entry name" value="Helicase-like_DEXD_c2"/>
</dbReference>
<dbReference type="GO" id="GO:0016818">
    <property type="term" value="F:hydrolase activity, acting on acid anhydrides, in phosphorus-containing anhydrides"/>
    <property type="evidence" value="ECO:0007669"/>
    <property type="project" value="InterPro"/>
</dbReference>
<evidence type="ECO:0000256" key="7">
    <source>
        <dbReference type="ARBA" id="ARBA00022840"/>
    </source>
</evidence>
<dbReference type="GO" id="GO:0051539">
    <property type="term" value="F:4 iron, 4 sulfur cluster binding"/>
    <property type="evidence" value="ECO:0007669"/>
    <property type="project" value="UniProtKB-KW"/>
</dbReference>
<comment type="caution">
    <text evidence="15">The sequence shown here is derived from an EMBL/GenBank/DDBJ whole genome shotgun (WGS) entry which is preliminary data.</text>
</comment>
<dbReference type="InterPro" id="IPR014013">
    <property type="entry name" value="Helic_SF1/SF2_ATP-bd_DinG/Rad3"/>
</dbReference>
<dbReference type="Gene3D" id="3.40.50.300">
    <property type="entry name" value="P-loop containing nucleotide triphosphate hydrolases"/>
    <property type="match status" value="2"/>
</dbReference>
<gene>
    <name evidence="15" type="ORF">FRC54_00805</name>
</gene>
<evidence type="ECO:0000256" key="9">
    <source>
        <dbReference type="ARBA" id="ARBA00023014"/>
    </source>
</evidence>
<dbReference type="Proteomes" id="UP000460257">
    <property type="component" value="Unassembled WGS sequence"/>
</dbReference>
<evidence type="ECO:0000256" key="11">
    <source>
        <dbReference type="ARBA" id="ARBA00023204"/>
    </source>
</evidence>
<evidence type="ECO:0000313" key="16">
    <source>
        <dbReference type="Proteomes" id="UP000460257"/>
    </source>
</evidence>
<evidence type="ECO:0000256" key="5">
    <source>
        <dbReference type="ARBA" id="ARBA00022801"/>
    </source>
</evidence>
<proteinExistence type="inferred from homology"/>
<accession>A0A6N7IW93</accession>
<name>A0A6N7IW93_9FIRM</name>
<keyword evidence="1" id="KW-0004">4Fe-4S</keyword>
<organism evidence="15 16">
    <name type="scientific">Candidatus Weimeria bifida</name>
    <dbReference type="NCBI Taxonomy" id="2599074"/>
    <lineage>
        <taxon>Bacteria</taxon>
        <taxon>Bacillati</taxon>
        <taxon>Bacillota</taxon>
        <taxon>Clostridia</taxon>
        <taxon>Lachnospirales</taxon>
        <taxon>Lachnospiraceae</taxon>
        <taxon>Candidatus Weimeria</taxon>
    </lineage>
</organism>
<evidence type="ECO:0000256" key="4">
    <source>
        <dbReference type="ARBA" id="ARBA00022763"/>
    </source>
</evidence>
<dbReference type="AlphaFoldDB" id="A0A6N7IW93"/>
<dbReference type="InterPro" id="IPR042493">
    <property type="entry name" value="XPD_DNA_FeS"/>
</dbReference>
<evidence type="ECO:0000259" key="14">
    <source>
        <dbReference type="PROSITE" id="PS51193"/>
    </source>
</evidence>
<keyword evidence="6 15" id="KW-0347">Helicase</keyword>
<keyword evidence="11" id="KW-0234">DNA repair</keyword>
<keyword evidence="3" id="KW-0547">Nucleotide-binding</keyword>
<dbReference type="GO" id="GO:0046872">
    <property type="term" value="F:metal ion binding"/>
    <property type="evidence" value="ECO:0007669"/>
    <property type="project" value="UniProtKB-KW"/>
</dbReference>
<evidence type="ECO:0000256" key="10">
    <source>
        <dbReference type="ARBA" id="ARBA00023125"/>
    </source>
</evidence>
<dbReference type="Pfam" id="PF13307">
    <property type="entry name" value="Helicase_C_2"/>
    <property type="match status" value="1"/>
</dbReference>
<keyword evidence="12" id="KW-0413">Isomerase</keyword>
<dbReference type="InterPro" id="IPR011604">
    <property type="entry name" value="PDDEXK-like_dom_sf"/>
</dbReference>
<dbReference type="Gene3D" id="3.90.320.10">
    <property type="match status" value="1"/>
</dbReference>
<dbReference type="SMART" id="SM00491">
    <property type="entry name" value="HELICc2"/>
    <property type="match status" value="1"/>
</dbReference>
<dbReference type="PROSITE" id="PS51193">
    <property type="entry name" value="HELICASE_ATP_BIND_2"/>
    <property type="match status" value="1"/>
</dbReference>
<dbReference type="PANTHER" id="PTHR11472">
    <property type="entry name" value="DNA REPAIR DEAD HELICASE RAD3/XP-D SUBFAMILY MEMBER"/>
    <property type="match status" value="1"/>
</dbReference>
<dbReference type="SUPFAM" id="SSF52540">
    <property type="entry name" value="P-loop containing nucleoside triphosphate hydrolases"/>
    <property type="match status" value="1"/>
</dbReference>
<dbReference type="Gene3D" id="1.10.30.20">
    <property type="entry name" value="Bacterial XPD DNA helicase, FeS cluster domain"/>
    <property type="match status" value="1"/>
</dbReference>
<dbReference type="GO" id="GO:0003677">
    <property type="term" value="F:DNA binding"/>
    <property type="evidence" value="ECO:0007669"/>
    <property type="project" value="UniProtKB-KW"/>
</dbReference>
<evidence type="ECO:0000313" key="15">
    <source>
        <dbReference type="EMBL" id="MQN00533.1"/>
    </source>
</evidence>
<dbReference type="InterPro" id="IPR006555">
    <property type="entry name" value="ATP-dep_Helicase_C"/>
</dbReference>
<keyword evidence="10" id="KW-0238">DNA-binding</keyword>
<evidence type="ECO:0000256" key="6">
    <source>
        <dbReference type="ARBA" id="ARBA00022806"/>
    </source>
</evidence>
<evidence type="ECO:0000256" key="8">
    <source>
        <dbReference type="ARBA" id="ARBA00023004"/>
    </source>
</evidence>
<keyword evidence="7" id="KW-0067">ATP-binding</keyword>
<protein>
    <submittedName>
        <fullName evidence="15">ATP-dependent DNA helicase</fullName>
    </submittedName>
</protein>
<dbReference type="InterPro" id="IPR045028">
    <property type="entry name" value="DinG/Rad3-like"/>
</dbReference>
<evidence type="ECO:0000256" key="3">
    <source>
        <dbReference type="ARBA" id="ARBA00022741"/>
    </source>
</evidence>
<dbReference type="Gene3D" id="1.10.275.40">
    <property type="match status" value="1"/>
</dbReference>
<keyword evidence="9" id="KW-0411">Iron-sulfur</keyword>
<comment type="similarity">
    <text evidence="13">Belongs to the helicase family. DinG subfamily.</text>
</comment>
<dbReference type="Pfam" id="PF06733">
    <property type="entry name" value="DEAD_2"/>
    <property type="match status" value="1"/>
</dbReference>
<sequence>MSEDRPQIKISVRRLVEFLLRSGDITEGMAVRDNLESMQAGARVHKKIQKMGGVNYHAEVPLSVSVDMGDYDLVVSGRADGIIYQEKAKKNKKSENENLPDYTFGKGFFPNIKKSKKPEIDEIKGTYQKLRYKEKPDLLHLAQAKCYGFIFLCSNGLEETDITVTYCNLETEDIKKFTESYTREELTKFFTGLVESYRRWSDFTFYFSKEKINSIHGLKFPYPYRKGQFDLMAAVYRCIVKKGLLFMMAPTGTGKTLSTVYPAVMSMGEGLCGRIFYLTAKTMTARNAQDAFSLLAQNGYRGKTVSLTSKEKMCINETVECDPSKCPYAKGHFDRINDALFDLLNNADIFSREKIKDEGRSAVVCPYLLEYDLCDWCDNIIGDFNYVFDPTAYLKRFFAADNGENYVFLIDEAHNLPERGRKMFSASLSTAEISKAKKPIPKVFSKLKSKISSVQRAFRDSFEGRDGDFTVEELNLLMPKLLRLKAGLDDFLDNDEQNYQGIEDLRQLYFDLSFFLDVYEELDDDYVIKVSCRKKFTEITLFCIDPSRRLQKKLSMARSAIFFSATLLPLHYYRSLITTEQKPYSIYAESSFDTANRLIVTGSGVTSVYKQRSDAMFEKYACYIKKVISEKTGNYMVFVPSYAIMDKISGYLLSEEFDVICQTPEMKEDDRDKFLAEFRQKREKSLAAFCIAGGIFGEGVDLVGECLIGVIIAGLPLPQVSFEQEILSGYFDKKYGEGFNYAYLYTAVNKVLQSAGRLIRTENDKGVIVLLDDRFSRPDIRSLFPREWENIVDADIDNINEIIRDFWDRIKPDA</sequence>
<reference evidence="15" key="1">
    <citation type="journal article" date="2020" name="Appl. Environ. Microbiol.">
        <title>Medium-Chain Fatty Acid Synthesis by 'Candidatus Weimeria bifida' gen. nov., sp. nov., and 'Candidatus Pseudoramibacter fermentans' sp. nov.</title>
        <authorList>
            <person name="Scarborough M.J."/>
            <person name="Myers K.S."/>
            <person name="Donohue T.J."/>
            <person name="Noguera D.R."/>
        </authorList>
    </citation>
    <scope>NUCLEOTIDE SEQUENCE</scope>
    <source>
        <strain evidence="15">LCO1.1</strain>
    </source>
</reference>